<dbReference type="GO" id="GO:0046872">
    <property type="term" value="F:metal ion binding"/>
    <property type="evidence" value="ECO:0007669"/>
    <property type="project" value="UniProtKB-KW"/>
</dbReference>
<dbReference type="GO" id="GO:0004497">
    <property type="term" value="F:monooxygenase activity"/>
    <property type="evidence" value="ECO:0007669"/>
    <property type="project" value="UniProtKB-KW"/>
</dbReference>
<keyword evidence="4" id="KW-0503">Monooxygenase</keyword>
<feature type="signal peptide" evidence="6">
    <location>
        <begin position="1"/>
        <end position="32"/>
    </location>
</feature>
<dbReference type="PANTHER" id="PTHR11474">
    <property type="entry name" value="TYROSINASE FAMILY MEMBER"/>
    <property type="match status" value="1"/>
</dbReference>
<keyword evidence="3" id="KW-0560">Oxidoreductase</keyword>
<dbReference type="EMBL" id="JAUEDM010000001">
    <property type="protein sequence ID" value="KAK3329035.1"/>
    <property type="molecule type" value="Genomic_DNA"/>
</dbReference>
<dbReference type="InterPro" id="IPR041640">
    <property type="entry name" value="Tyrosinase_C"/>
</dbReference>
<dbReference type="Pfam" id="PF18132">
    <property type="entry name" value="Tyrosinase_C"/>
    <property type="match status" value="1"/>
</dbReference>
<feature type="domain" description="Tyrosinase copper-binding" evidence="8">
    <location>
        <begin position="353"/>
        <end position="364"/>
    </location>
</feature>
<gene>
    <name evidence="9" type="ORF">B0H66DRAFT_11066</name>
</gene>
<dbReference type="InterPro" id="IPR002227">
    <property type="entry name" value="Tyrosinase_Cu-bd"/>
</dbReference>
<dbReference type="PANTHER" id="PTHR11474:SF32">
    <property type="entry name" value="TYROSINASE"/>
    <property type="match status" value="1"/>
</dbReference>
<evidence type="ECO:0000259" key="8">
    <source>
        <dbReference type="PROSITE" id="PS00498"/>
    </source>
</evidence>
<evidence type="ECO:0000259" key="7">
    <source>
        <dbReference type="PROSITE" id="PS00497"/>
    </source>
</evidence>
<feature type="chain" id="PRO_5042247438" description="Tyrosinase copper-binding domain-containing protein" evidence="6">
    <location>
        <begin position="33"/>
        <end position="710"/>
    </location>
</feature>
<reference evidence="9" key="1">
    <citation type="journal article" date="2023" name="Mol. Phylogenet. Evol.">
        <title>Genome-scale phylogeny and comparative genomics of the fungal order Sordariales.</title>
        <authorList>
            <person name="Hensen N."/>
            <person name="Bonometti L."/>
            <person name="Westerberg I."/>
            <person name="Brannstrom I.O."/>
            <person name="Guillou S."/>
            <person name="Cros-Aarteil S."/>
            <person name="Calhoun S."/>
            <person name="Haridas S."/>
            <person name="Kuo A."/>
            <person name="Mondo S."/>
            <person name="Pangilinan J."/>
            <person name="Riley R."/>
            <person name="LaButti K."/>
            <person name="Andreopoulos B."/>
            <person name="Lipzen A."/>
            <person name="Chen C."/>
            <person name="Yan M."/>
            <person name="Daum C."/>
            <person name="Ng V."/>
            <person name="Clum A."/>
            <person name="Steindorff A."/>
            <person name="Ohm R.A."/>
            <person name="Martin F."/>
            <person name="Silar P."/>
            <person name="Natvig D.O."/>
            <person name="Lalanne C."/>
            <person name="Gautier V."/>
            <person name="Ament-Velasquez S.L."/>
            <person name="Kruys A."/>
            <person name="Hutchinson M.I."/>
            <person name="Powell A.J."/>
            <person name="Barry K."/>
            <person name="Miller A.N."/>
            <person name="Grigoriev I.V."/>
            <person name="Debuchy R."/>
            <person name="Gladieux P."/>
            <person name="Hiltunen Thoren M."/>
            <person name="Johannesson H."/>
        </authorList>
    </citation>
    <scope>NUCLEOTIDE SEQUENCE</scope>
    <source>
        <strain evidence="9">CBS 118394</strain>
    </source>
</reference>
<evidence type="ECO:0000256" key="5">
    <source>
        <dbReference type="SAM" id="MobiDB-lite"/>
    </source>
</evidence>
<sequence length="710" mass="78102">MAFLSAPARHLTAALLVPTAVLLLLAPLPAIGQYTAYDYGFDIGEQLAKRQLRWSGAEQKVPLVVRGEIDGTIQLRQEIRQLQLDQDVWTLYILGLSSMQWVNQSDPTSWYGITGIHGIPHKTWAGVGPTPGSEDTGYCTHSSVLFPTWHRPYLALYEQVLSGVVQTIASAWPAGPLRQRYQAAANRFRIPYWDWASAAPSGQSVLPLSVGGSPWVDTDGPAGVQRIANPLFAYGFKPLNSTAMRQAPWNYWQWTLRSPTTNDTNAMSNNSLVALNFDMNSDSLGQRLYNLLSNYANYSTFSNNAWIPLLNDAAYDSLESLHDTVHNLAGGGGRGQPNALGGHMAYIPYSAFDPIFFLHHCNVDRIFAIWQALYPDSWVTPQKAALPSYTTARGQVQDSTTALTPFFASDDGTFWTSDTVRDHTQFGYTYPELVGDSSGGAGVETVSSILARVSTVGRVRKAINRLYGGSSPAGLFIKETEARKTQAGHEKNNRKGTKSRSREADILSDESIMLGTVLPDTGNTTTSIISGQGTTAKNIVIFNGNRYLEWIANIYVKKQALNGPFSIYLFLGRDEGIPADPEEWPFASNHVGTMGVFAAPSFADTGFSSSVHEEANNLLDISGTVPLTAKLVDKVARGELESLNPRDVGKYLRRNLKKRVITAGGRIVNDVELRRLERFGVRIVSAEVQAPESEEELPVWGRVEVQFEMR</sequence>
<dbReference type="Proteomes" id="UP001283341">
    <property type="component" value="Unassembled WGS sequence"/>
</dbReference>
<dbReference type="InterPro" id="IPR050316">
    <property type="entry name" value="Tyrosinase/Hemocyanin"/>
</dbReference>
<dbReference type="SUPFAM" id="SSF48056">
    <property type="entry name" value="Di-copper centre-containing domain"/>
    <property type="match status" value="1"/>
</dbReference>
<evidence type="ECO:0000256" key="3">
    <source>
        <dbReference type="ARBA" id="ARBA00023002"/>
    </source>
</evidence>
<keyword evidence="2" id="KW-0479">Metal-binding</keyword>
<keyword evidence="6" id="KW-0732">Signal</keyword>
<dbReference type="PROSITE" id="PS00497">
    <property type="entry name" value="TYROSINASE_1"/>
    <property type="match status" value="1"/>
</dbReference>
<evidence type="ECO:0000313" key="9">
    <source>
        <dbReference type="EMBL" id="KAK3329035.1"/>
    </source>
</evidence>
<feature type="compositionally biased region" description="Basic and acidic residues" evidence="5">
    <location>
        <begin position="481"/>
        <end position="493"/>
    </location>
</feature>
<dbReference type="Pfam" id="PF00264">
    <property type="entry name" value="Tyrosinase"/>
    <property type="match status" value="1"/>
</dbReference>
<feature type="domain" description="Tyrosinase copper-binding" evidence="7">
    <location>
        <begin position="141"/>
        <end position="158"/>
    </location>
</feature>
<dbReference type="AlphaFoldDB" id="A0AAE0IQ25"/>
<dbReference type="PRINTS" id="PR00092">
    <property type="entry name" value="TYROSINASE"/>
</dbReference>
<proteinExistence type="predicted"/>
<name>A0AAE0IQ25_9PEZI</name>
<dbReference type="InterPro" id="IPR008922">
    <property type="entry name" value="Di-copper_centre_dom_sf"/>
</dbReference>
<accession>A0AAE0IQ25</accession>
<comment type="caution">
    <text evidence="9">The sequence shown here is derived from an EMBL/GenBank/DDBJ whole genome shotgun (WGS) entry which is preliminary data.</text>
</comment>
<dbReference type="PROSITE" id="PS00498">
    <property type="entry name" value="TYROSINASE_2"/>
    <property type="match status" value="1"/>
</dbReference>
<evidence type="ECO:0000256" key="6">
    <source>
        <dbReference type="SAM" id="SignalP"/>
    </source>
</evidence>
<dbReference type="Gene3D" id="2.60.310.20">
    <property type="match status" value="1"/>
</dbReference>
<evidence type="ECO:0000256" key="2">
    <source>
        <dbReference type="ARBA" id="ARBA00022723"/>
    </source>
</evidence>
<evidence type="ECO:0000256" key="1">
    <source>
        <dbReference type="ARBA" id="ARBA00001973"/>
    </source>
</evidence>
<protein>
    <recommendedName>
        <fullName evidence="7 8">Tyrosinase copper-binding domain-containing protein</fullName>
    </recommendedName>
</protein>
<organism evidence="9 10">
    <name type="scientific">Apodospora peruviana</name>
    <dbReference type="NCBI Taxonomy" id="516989"/>
    <lineage>
        <taxon>Eukaryota</taxon>
        <taxon>Fungi</taxon>
        <taxon>Dikarya</taxon>
        <taxon>Ascomycota</taxon>
        <taxon>Pezizomycotina</taxon>
        <taxon>Sordariomycetes</taxon>
        <taxon>Sordariomycetidae</taxon>
        <taxon>Sordariales</taxon>
        <taxon>Lasiosphaeriaceae</taxon>
        <taxon>Apodospora</taxon>
    </lineage>
</organism>
<reference evidence="9" key="2">
    <citation type="submission" date="2023-06" db="EMBL/GenBank/DDBJ databases">
        <authorList>
            <consortium name="Lawrence Berkeley National Laboratory"/>
            <person name="Haridas S."/>
            <person name="Hensen N."/>
            <person name="Bonometti L."/>
            <person name="Westerberg I."/>
            <person name="Brannstrom I.O."/>
            <person name="Guillou S."/>
            <person name="Cros-Aarteil S."/>
            <person name="Calhoun S."/>
            <person name="Kuo A."/>
            <person name="Mondo S."/>
            <person name="Pangilinan J."/>
            <person name="Riley R."/>
            <person name="Labutti K."/>
            <person name="Andreopoulos B."/>
            <person name="Lipzen A."/>
            <person name="Chen C."/>
            <person name="Yanf M."/>
            <person name="Daum C."/>
            <person name="Ng V."/>
            <person name="Clum A."/>
            <person name="Steindorff A."/>
            <person name="Ohm R."/>
            <person name="Martin F."/>
            <person name="Silar P."/>
            <person name="Natvig D."/>
            <person name="Lalanne C."/>
            <person name="Gautier V."/>
            <person name="Ament-Velasquez S.L."/>
            <person name="Kruys A."/>
            <person name="Hutchinson M.I."/>
            <person name="Powell A.J."/>
            <person name="Barry K."/>
            <person name="Miller A.N."/>
            <person name="Grigoriev I.V."/>
            <person name="Debuchy R."/>
            <person name="Gladieux P."/>
            <person name="Thoren M.H."/>
            <person name="Johannesson H."/>
        </authorList>
    </citation>
    <scope>NUCLEOTIDE SEQUENCE</scope>
    <source>
        <strain evidence="9">CBS 118394</strain>
    </source>
</reference>
<feature type="region of interest" description="Disordered" evidence="5">
    <location>
        <begin position="481"/>
        <end position="503"/>
    </location>
</feature>
<dbReference type="Gene3D" id="1.10.1280.10">
    <property type="entry name" value="Di-copper center containing domain from catechol oxidase"/>
    <property type="match status" value="1"/>
</dbReference>
<evidence type="ECO:0000256" key="4">
    <source>
        <dbReference type="ARBA" id="ARBA00023033"/>
    </source>
</evidence>
<evidence type="ECO:0000313" key="10">
    <source>
        <dbReference type="Proteomes" id="UP001283341"/>
    </source>
</evidence>
<comment type="cofactor">
    <cofactor evidence="1">
        <name>Cu(2+)</name>
        <dbReference type="ChEBI" id="CHEBI:29036"/>
    </cofactor>
</comment>
<keyword evidence="10" id="KW-1185">Reference proteome</keyword>